<feature type="compositionally biased region" description="Basic and acidic residues" evidence="1">
    <location>
        <begin position="1"/>
        <end position="21"/>
    </location>
</feature>
<organism evidence="2">
    <name type="scientific">viral metagenome</name>
    <dbReference type="NCBI Taxonomy" id="1070528"/>
    <lineage>
        <taxon>unclassified sequences</taxon>
        <taxon>metagenomes</taxon>
        <taxon>organismal metagenomes</taxon>
    </lineage>
</organism>
<evidence type="ECO:0000256" key="1">
    <source>
        <dbReference type="SAM" id="MobiDB-lite"/>
    </source>
</evidence>
<reference evidence="2" key="1">
    <citation type="journal article" date="2020" name="Nature">
        <title>Giant virus diversity and host interactions through global metagenomics.</title>
        <authorList>
            <person name="Schulz F."/>
            <person name="Roux S."/>
            <person name="Paez-Espino D."/>
            <person name="Jungbluth S."/>
            <person name="Walsh D.A."/>
            <person name="Denef V.J."/>
            <person name="McMahon K.D."/>
            <person name="Konstantinidis K.T."/>
            <person name="Eloe-Fadrosh E.A."/>
            <person name="Kyrpides N.C."/>
            <person name="Woyke T."/>
        </authorList>
    </citation>
    <scope>NUCLEOTIDE SEQUENCE</scope>
    <source>
        <strain evidence="2">GVMAG-S-3300012919-55</strain>
    </source>
</reference>
<evidence type="ECO:0000313" key="2">
    <source>
        <dbReference type="EMBL" id="QHU17897.1"/>
    </source>
</evidence>
<dbReference type="AlphaFoldDB" id="A0A6C0KMB4"/>
<dbReference type="EMBL" id="MN740919">
    <property type="protein sequence ID" value="QHU17897.1"/>
    <property type="molecule type" value="Genomic_DNA"/>
</dbReference>
<accession>A0A6C0KMB4</accession>
<name>A0A6C0KMB4_9ZZZZ</name>
<proteinExistence type="predicted"/>
<sequence>MFKKLFEKKGDSIKPSIKENKGTNQSGLTVPSIKESDVDPSTLPLPPLHNPAHLWDWRMAPHRQPVLHRELVLPKKKIVTSTKSASMNN</sequence>
<feature type="region of interest" description="Disordered" evidence="1">
    <location>
        <begin position="1"/>
        <end position="45"/>
    </location>
</feature>
<protein>
    <submittedName>
        <fullName evidence="2">Uncharacterized protein</fullName>
    </submittedName>
</protein>